<evidence type="ECO:0000256" key="3">
    <source>
        <dbReference type="ARBA" id="ARBA00022452"/>
    </source>
</evidence>
<evidence type="ECO:0000256" key="7">
    <source>
        <dbReference type="PROSITE-ProRule" id="PRU01360"/>
    </source>
</evidence>
<proteinExistence type="inferred from homology"/>
<feature type="chain" id="PRO_5045272478" description="TonB-dependent receptor plug domain-containing protein" evidence="9">
    <location>
        <begin position="22"/>
        <end position="848"/>
    </location>
</feature>
<protein>
    <recommendedName>
        <fullName evidence="10">TonB-dependent receptor plug domain-containing protein</fullName>
    </recommendedName>
</protein>
<dbReference type="InterPro" id="IPR039426">
    <property type="entry name" value="TonB-dep_rcpt-like"/>
</dbReference>
<dbReference type="PROSITE" id="PS52016">
    <property type="entry name" value="TONB_DEPENDENT_REC_3"/>
    <property type="match status" value="1"/>
</dbReference>
<name>A0ABN7KCK8_9BACT</name>
<keyword evidence="3 7" id="KW-1134">Transmembrane beta strand</keyword>
<evidence type="ECO:0000256" key="1">
    <source>
        <dbReference type="ARBA" id="ARBA00004571"/>
    </source>
</evidence>
<dbReference type="Proteomes" id="UP000789803">
    <property type="component" value="Unassembled WGS sequence"/>
</dbReference>
<evidence type="ECO:0000256" key="9">
    <source>
        <dbReference type="SAM" id="SignalP"/>
    </source>
</evidence>
<comment type="subcellular location">
    <subcellularLocation>
        <location evidence="1 7">Cell outer membrane</location>
        <topology evidence="1 7">Multi-pass membrane protein</topology>
    </subcellularLocation>
</comment>
<dbReference type="EMBL" id="CAJHOF010000030">
    <property type="protein sequence ID" value="CAD7289805.1"/>
    <property type="molecule type" value="Genomic_DNA"/>
</dbReference>
<keyword evidence="12" id="KW-1185">Reference proteome</keyword>
<evidence type="ECO:0000313" key="12">
    <source>
        <dbReference type="Proteomes" id="UP000789803"/>
    </source>
</evidence>
<evidence type="ECO:0000256" key="8">
    <source>
        <dbReference type="SAM" id="MobiDB-lite"/>
    </source>
</evidence>
<evidence type="ECO:0000256" key="6">
    <source>
        <dbReference type="ARBA" id="ARBA00023237"/>
    </source>
</evidence>
<reference evidence="11 12" key="1">
    <citation type="submission" date="2020-11" db="EMBL/GenBank/DDBJ databases">
        <authorList>
            <person name="Peeters C."/>
        </authorList>
    </citation>
    <scope>NUCLEOTIDE SEQUENCE [LARGE SCALE GENOMIC DNA]</scope>
    <source>
        <strain evidence="11 12">LMG 7974</strain>
    </source>
</reference>
<dbReference type="Pfam" id="PF07715">
    <property type="entry name" value="Plug"/>
    <property type="match status" value="1"/>
</dbReference>
<accession>A0ABN7KCK8</accession>
<dbReference type="SUPFAM" id="SSF56935">
    <property type="entry name" value="Porins"/>
    <property type="match status" value="1"/>
</dbReference>
<keyword evidence="5 7" id="KW-0472">Membrane</keyword>
<evidence type="ECO:0000259" key="10">
    <source>
        <dbReference type="Pfam" id="PF07715"/>
    </source>
</evidence>
<gene>
    <name evidence="11" type="ORF">LMG7974_01888</name>
</gene>
<keyword evidence="2 7" id="KW-0813">Transport</keyword>
<evidence type="ECO:0000313" key="11">
    <source>
        <dbReference type="EMBL" id="CAD7289805.1"/>
    </source>
</evidence>
<keyword evidence="4 7" id="KW-0812">Transmembrane</keyword>
<evidence type="ECO:0000256" key="4">
    <source>
        <dbReference type="ARBA" id="ARBA00022692"/>
    </source>
</evidence>
<dbReference type="Gene3D" id="2.40.170.20">
    <property type="entry name" value="TonB-dependent receptor, beta-barrel domain"/>
    <property type="match status" value="1"/>
</dbReference>
<feature type="domain" description="TonB-dependent receptor plug" evidence="10">
    <location>
        <begin position="57"/>
        <end position="179"/>
    </location>
</feature>
<feature type="signal peptide" evidence="9">
    <location>
        <begin position="1"/>
        <end position="21"/>
    </location>
</feature>
<comment type="similarity">
    <text evidence="7">Belongs to the TonB-dependent receptor family.</text>
</comment>
<evidence type="ECO:0000256" key="5">
    <source>
        <dbReference type="ARBA" id="ARBA00023136"/>
    </source>
</evidence>
<comment type="caution">
    <text evidence="11">The sequence shown here is derived from an EMBL/GenBank/DDBJ whole genome shotgun (WGS) entry which is preliminary data.</text>
</comment>
<keyword evidence="6 7" id="KW-0998">Cell outer membrane</keyword>
<dbReference type="InterPro" id="IPR012910">
    <property type="entry name" value="Plug_dom"/>
</dbReference>
<sequence>MRRGFGMSLVLALMLYSDTLAQEIYEIADVNVDANVTNSSIRGGSSISAKSEFGGKTTINRKMIEASLGGNGDITSLLRTNPAVKFSNTNRQSTTMGEIDPAEISINGAKHYQNNFMIDGMNINNDIDPANRNLSNANNIWNPVSSASQGMAIDADLLESIDVYDSDVSAKYGGFTGGVIDAKTRDPQEGFHGKISMSHTRDTWTKYHIDGGNDAEFFTESSDASNQPKFKKYTTKLNLEGFITQDFGLLFAYTNKQSIIPLRAYKSSSTNEKYTEQTIKQKRNIDNYFIKSLWYATDRLTLRPMITYAPQKAKVHRNNAKDSFMYQKGGGFTAALNTEYEFDFMMMESQLSYSKLEASRDSENQYSLTWKHSADKDWGSEKGNSAEGALGDINQVQKTLTFTNDLKFNDFDFLGSNHSIIAGLELKKQETFYEIPEEFIAAGQPKDLNGDTCKDQYCSSVPTTDGKFKKGQFLTYKQVYGPGKVSVEQDSWAFYLQDQIKLSRFTFRPGVRFGGDSYMDKKTISPRFSMSYDVFDDEKTVLSFGKNRYHGRNIFGFRLKDGQMSLVKYNRRTKASQDFSPDKNPRGKSNTKFSHLNIPYDDETSFGIAQKFSNFQIDYKYIKRKGRDQITKTTAKALNLECGEGYNKANSCYMYTNNGKSDTNTYRISLSTINPIQFIGTSHNIELSYERFKTKTNAKNYDVSDSLIQKEVFYNGEIMEYGDLPVGDFSIPWTIRLTTVSKIPQTNLTISNFITYKGARDAIAKTGTAKINNTSYDVYESVNLGKALTYDARIGYEKKLPKDMSVFVNLDITNVLDRINKSGLQTSDGSRVAFEPGRQFWLEAGIKW</sequence>
<dbReference type="RefSeq" id="WP_229933659.1">
    <property type="nucleotide sequence ID" value="NZ_CAJHOF010000030.1"/>
</dbReference>
<keyword evidence="9" id="KW-0732">Signal</keyword>
<evidence type="ECO:0000256" key="2">
    <source>
        <dbReference type="ARBA" id="ARBA00022448"/>
    </source>
</evidence>
<dbReference type="InterPro" id="IPR037066">
    <property type="entry name" value="Plug_dom_sf"/>
</dbReference>
<organism evidence="11 12">
    <name type="scientific">Campylobacter majalis</name>
    <dbReference type="NCBI Taxonomy" id="2790656"/>
    <lineage>
        <taxon>Bacteria</taxon>
        <taxon>Pseudomonadati</taxon>
        <taxon>Campylobacterota</taxon>
        <taxon>Epsilonproteobacteria</taxon>
        <taxon>Campylobacterales</taxon>
        <taxon>Campylobacteraceae</taxon>
        <taxon>Campylobacter</taxon>
    </lineage>
</organism>
<feature type="region of interest" description="Disordered" evidence="8">
    <location>
        <begin position="574"/>
        <end position="594"/>
    </location>
</feature>
<dbReference type="InterPro" id="IPR036942">
    <property type="entry name" value="Beta-barrel_TonB_sf"/>
</dbReference>
<dbReference type="Gene3D" id="2.170.130.10">
    <property type="entry name" value="TonB-dependent receptor, plug domain"/>
    <property type="match status" value="1"/>
</dbReference>